<feature type="region of interest" description="Disordered" evidence="6">
    <location>
        <begin position="718"/>
        <end position="854"/>
    </location>
</feature>
<evidence type="ECO:0000256" key="2">
    <source>
        <dbReference type="ARBA" id="ARBA00022737"/>
    </source>
</evidence>
<dbReference type="Gene3D" id="3.30.160.60">
    <property type="entry name" value="Classic Zinc Finger"/>
    <property type="match status" value="2"/>
</dbReference>
<dbReference type="InterPro" id="IPR036236">
    <property type="entry name" value="Znf_C2H2_sf"/>
</dbReference>
<dbReference type="SMART" id="SM00355">
    <property type="entry name" value="ZnF_C2H2"/>
    <property type="match status" value="2"/>
</dbReference>
<evidence type="ECO:0000256" key="1">
    <source>
        <dbReference type="ARBA" id="ARBA00022723"/>
    </source>
</evidence>
<feature type="compositionally biased region" description="Polar residues" evidence="6">
    <location>
        <begin position="679"/>
        <end position="691"/>
    </location>
</feature>
<keyword evidence="3 5" id="KW-0863">Zinc-finger</keyword>
<feature type="compositionally biased region" description="Low complexity" evidence="6">
    <location>
        <begin position="546"/>
        <end position="561"/>
    </location>
</feature>
<feature type="domain" description="C2H2-type" evidence="7">
    <location>
        <begin position="144"/>
        <end position="171"/>
    </location>
</feature>
<keyword evidence="9" id="KW-1185">Reference proteome</keyword>
<feature type="region of interest" description="Disordered" evidence="6">
    <location>
        <begin position="1329"/>
        <end position="1353"/>
    </location>
</feature>
<feature type="compositionally biased region" description="Polar residues" evidence="6">
    <location>
        <begin position="266"/>
        <end position="287"/>
    </location>
</feature>
<feature type="region of interest" description="Disordered" evidence="6">
    <location>
        <begin position="639"/>
        <end position="691"/>
    </location>
</feature>
<dbReference type="PROSITE" id="PS00028">
    <property type="entry name" value="ZINC_FINGER_C2H2_1"/>
    <property type="match status" value="2"/>
</dbReference>
<dbReference type="Proteomes" id="UP000694419">
    <property type="component" value="Unplaced"/>
</dbReference>
<dbReference type="PANTHER" id="PTHR47166">
    <property type="entry name" value="ZINC FINGER PROTEIN 831"/>
    <property type="match status" value="1"/>
</dbReference>
<feature type="compositionally biased region" description="Polar residues" evidence="6">
    <location>
        <begin position="319"/>
        <end position="337"/>
    </location>
</feature>
<evidence type="ECO:0000256" key="4">
    <source>
        <dbReference type="ARBA" id="ARBA00022833"/>
    </source>
</evidence>
<reference evidence="8" key="1">
    <citation type="submission" date="2025-08" db="UniProtKB">
        <authorList>
            <consortium name="Ensembl"/>
        </authorList>
    </citation>
    <scope>IDENTIFICATION</scope>
</reference>
<sequence>MEAQDQPGFTAALAEGPVPASSLQPAPGPGSAAPRQDPAPSQPLYLKALTVPLYQPLQAGCWQPRGPLVAGRSCVHLESSNVPLILNPLLPSEGTDQPHSLFPKHLGQTLTLNIVSTLPVLSSPNSCVNASTGSPGKSKKAGKYVCKHCGRDCLKPSVLEKHIRSHTGERPFPCTTCGIAFKTQSNLYKHRRTQTHVNNTRAPSDSDNSAASEQNENSTESVTSHQGSKLLGGTGEDKGVQVEQGSSETSADTKRLPNDLPPPATGNPSFASENQETTNPSSSSKANQGVPEREPESLSSPGALPNGQCQRKKVREQRTPSTNKHIQLQRQQATSWDKQWDSKAFECKLKKCESTDSGYLSRSDSVELASPGPLQGLCQPGAEPESQPGLRSPAKPEPAQRAATSMLEKKRLEEHISKLISHNKSVVDDTQLDNVRPRKTVLSKQGSIDLPMPYTYKDSFHFDIRTCDVNRKKNLSLCSAKSTFAPLEKCKPMFFHSVPTQFSTTIDAVPVTRSNSLPVAEGSGARDRAGGSQTPSLGRPPPNPPRAAALLPGNNPPANSLDFPNSHPRALVRQAAVDDLPLSSAAEHPPPPEELGAGAGTAARNKKHNQRKLKMFSHEKWQMYGDETFKKIYQKMKSSQSAKKIKQRGNKITDITSFTPDSKESVSSTEIPEQRDGRSSASNSLPSLLTTGLNLGNSETCTNGNHTVQNLCPEDTADSSTCAMETSHPGNAPAQTVTSRTSPELGDSDTDKRRGDNSVSPAPSSCELGLKNPRCQLNTSGRNDDRLPAQSSEWGKPSPGKESTAFESDRKSTSNADGSHSGSEGTSQPVLTPPGAHCNSTREATGKSQNLPSERKKLKFEVEKAPNVTAKFCPSPSTESQVGNAAERVCCSSTQCVSTAPLMLTRKAEEQKLSTGINESTGGTGHVEYMKTIKLPTKALNYGDVNPLSHSAGISKASFVGFLGPEFRGSDCNSSALHNATDTDVKTCLVKTGAKAPVFGDNAVDVSSKIHHLQSGHITTIPQQNAFPPKYILTLPQGKRASDLSLLLRPDEEIPPCTPVTDTSATPPCSATSRVLSSHPDDVAWSPAKPEVRQKATNGELRWSVDASWKTLVLCSPVYSETTNTLTTADNTFNNQNFRQQDIIRDAWKNKRNKNELNYQRQAEEKWMSIAASSTRTPQKKICFPSVYTSGFLVSADVKEERKVLHGPCSGRDSLIGTSVSSRAVEPAVLGWDGGGAPCVLTAPSPAPQDTHRSRRGAGSPPCCSHPFGTCYCHALSTPCKAFPTPARSTPTCCSGGSTASSTKGTFPSLNAEPQLTWCCLTRSLPLPAQQPGEADSARSSLHPRHKAAGNERTLSKDDISIFKMKNISRTVAYGLTNRSLKTLVSSFSKGRQTQEVILTMPFPFSRGWNWLTLPHPH</sequence>
<evidence type="ECO:0000256" key="3">
    <source>
        <dbReference type="ARBA" id="ARBA00022771"/>
    </source>
</evidence>
<keyword evidence="2" id="KW-0677">Repeat</keyword>
<evidence type="ECO:0000256" key="6">
    <source>
        <dbReference type="SAM" id="MobiDB-lite"/>
    </source>
</evidence>
<feature type="compositionally biased region" description="Polar residues" evidence="6">
    <location>
        <begin position="733"/>
        <end position="742"/>
    </location>
</feature>
<evidence type="ECO:0000313" key="8">
    <source>
        <dbReference type="Ensembl" id="ENSCPGP00000008778.1"/>
    </source>
</evidence>
<dbReference type="SUPFAM" id="SSF57667">
    <property type="entry name" value="beta-beta-alpha zinc fingers"/>
    <property type="match status" value="1"/>
</dbReference>
<feature type="compositionally biased region" description="Polar residues" evidence="6">
    <location>
        <begin position="838"/>
        <end position="852"/>
    </location>
</feature>
<reference evidence="8" key="2">
    <citation type="submission" date="2025-09" db="UniProtKB">
        <authorList>
            <consortium name="Ensembl"/>
        </authorList>
    </citation>
    <scope>IDENTIFICATION</scope>
</reference>
<feature type="compositionally biased region" description="Low complexity" evidence="6">
    <location>
        <begin position="594"/>
        <end position="603"/>
    </location>
</feature>
<dbReference type="FunFam" id="3.30.160.60:FF:000710">
    <property type="entry name" value="Zinc finger protein 768"/>
    <property type="match status" value="1"/>
</dbReference>
<feature type="region of interest" description="Disordered" evidence="6">
    <location>
        <begin position="354"/>
        <end position="404"/>
    </location>
</feature>
<evidence type="ECO:0000256" key="5">
    <source>
        <dbReference type="PROSITE-ProRule" id="PRU00042"/>
    </source>
</evidence>
<name>A0A8C3JH47_9CHAR</name>
<dbReference type="PANTHER" id="PTHR47166:SF1">
    <property type="entry name" value="ZINC FINGER PROTEIN 831"/>
    <property type="match status" value="1"/>
</dbReference>
<keyword evidence="4" id="KW-0862">Zinc</keyword>
<proteinExistence type="predicted"/>
<dbReference type="Ensembl" id="ENSCPGT00000009635.1">
    <property type="protein sequence ID" value="ENSCPGP00000008778.1"/>
    <property type="gene ID" value="ENSCPGG00000006238.1"/>
</dbReference>
<feature type="domain" description="C2H2-type" evidence="7">
    <location>
        <begin position="172"/>
        <end position="201"/>
    </location>
</feature>
<feature type="region of interest" description="Disordered" evidence="6">
    <location>
        <begin position="582"/>
        <end position="611"/>
    </location>
</feature>
<accession>A0A8C3JH47</accession>
<feature type="region of interest" description="Disordered" evidence="6">
    <location>
        <begin position="1"/>
        <end position="41"/>
    </location>
</feature>
<keyword evidence="1" id="KW-0479">Metal-binding</keyword>
<feature type="compositionally biased region" description="Polar residues" evidence="6">
    <location>
        <begin position="195"/>
        <end position="227"/>
    </location>
</feature>
<organism evidence="8 9">
    <name type="scientific">Calidris pygmaea</name>
    <name type="common">Spoon-billed sandpiper</name>
    <dbReference type="NCBI Taxonomy" id="425635"/>
    <lineage>
        <taxon>Eukaryota</taxon>
        <taxon>Metazoa</taxon>
        <taxon>Chordata</taxon>
        <taxon>Craniata</taxon>
        <taxon>Vertebrata</taxon>
        <taxon>Euteleostomi</taxon>
        <taxon>Archelosauria</taxon>
        <taxon>Archosauria</taxon>
        <taxon>Dinosauria</taxon>
        <taxon>Saurischia</taxon>
        <taxon>Theropoda</taxon>
        <taxon>Coelurosauria</taxon>
        <taxon>Aves</taxon>
        <taxon>Neognathae</taxon>
        <taxon>Neoaves</taxon>
        <taxon>Charadriiformes</taxon>
        <taxon>Scolopacidae</taxon>
        <taxon>Calidris</taxon>
    </lineage>
</organism>
<feature type="compositionally biased region" description="Polar residues" evidence="6">
    <location>
        <begin position="813"/>
        <end position="830"/>
    </location>
</feature>
<feature type="region of interest" description="Disordered" evidence="6">
    <location>
        <begin position="517"/>
        <end position="566"/>
    </location>
</feature>
<dbReference type="PROSITE" id="PS50157">
    <property type="entry name" value="ZINC_FINGER_C2H2_2"/>
    <property type="match status" value="2"/>
</dbReference>
<feature type="region of interest" description="Disordered" evidence="6">
    <location>
        <begin position="195"/>
        <end position="340"/>
    </location>
</feature>
<dbReference type="InterPro" id="IPR013087">
    <property type="entry name" value="Znf_C2H2_type"/>
</dbReference>
<dbReference type="Pfam" id="PF00096">
    <property type="entry name" value="zf-C2H2"/>
    <property type="match status" value="1"/>
</dbReference>
<feature type="compositionally biased region" description="Polar residues" evidence="6">
    <location>
        <begin position="653"/>
        <end position="671"/>
    </location>
</feature>
<evidence type="ECO:0000313" key="9">
    <source>
        <dbReference type="Proteomes" id="UP000694419"/>
    </source>
</evidence>
<dbReference type="GO" id="GO:0008270">
    <property type="term" value="F:zinc ion binding"/>
    <property type="evidence" value="ECO:0007669"/>
    <property type="project" value="UniProtKB-KW"/>
</dbReference>
<protein>
    <submittedName>
        <fullName evidence="8">Zinc finger protein 831</fullName>
    </submittedName>
</protein>
<evidence type="ECO:0000259" key="7">
    <source>
        <dbReference type="PROSITE" id="PS50157"/>
    </source>
</evidence>